<dbReference type="NCBIfam" id="NF011983">
    <property type="entry name" value="PRK15446.1-4"/>
    <property type="match status" value="1"/>
</dbReference>
<dbReference type="NCBIfam" id="NF011981">
    <property type="entry name" value="PRK15446.1-2"/>
    <property type="match status" value="1"/>
</dbReference>
<dbReference type="NCBIfam" id="NF011987">
    <property type="entry name" value="PRK15446.2-3"/>
    <property type="match status" value="1"/>
</dbReference>
<dbReference type="NCBIfam" id="NF011984">
    <property type="entry name" value="PRK15446.1-5"/>
    <property type="match status" value="1"/>
</dbReference>
<reference evidence="4 5" key="1">
    <citation type="submission" date="2018-06" db="EMBL/GenBank/DDBJ databases">
        <authorList>
            <consortium name="Pathogen Informatics"/>
            <person name="Doyle S."/>
        </authorList>
    </citation>
    <scope>NUCLEOTIDE SEQUENCE [LARGE SCALE GENOMIC DNA]</scope>
    <source>
        <strain evidence="4 5">NCTC10860</strain>
    </source>
</reference>
<evidence type="ECO:0000313" key="3">
    <source>
        <dbReference type="EMBL" id="MDH1337739.1"/>
    </source>
</evidence>
<gene>
    <name evidence="3" type="ORF">N5J11_00270</name>
    <name evidence="2" type="ORF">N7671_17790</name>
    <name evidence="4" type="ORF">NCTC10860_01828</name>
</gene>
<dbReference type="RefSeq" id="WP_003461844.1">
    <property type="nucleotide sequence ID" value="NZ_CAJQNA010000148.1"/>
</dbReference>
<dbReference type="EMBL" id="JAOEET010000057">
    <property type="protein sequence ID" value="MDH0569023.1"/>
    <property type="molecule type" value="Genomic_DNA"/>
</dbReference>
<dbReference type="Pfam" id="PF07969">
    <property type="entry name" value="Amidohydro_3"/>
    <property type="match status" value="1"/>
</dbReference>
<dbReference type="NCBIfam" id="NF011990">
    <property type="entry name" value="PRK15446.2-6"/>
    <property type="match status" value="1"/>
</dbReference>
<dbReference type="PANTHER" id="PTHR43135">
    <property type="entry name" value="ALPHA-D-RIBOSE 1-METHYLPHOSPHONATE 5-TRIPHOSPHATE DIPHOSPHATASE"/>
    <property type="match status" value="1"/>
</dbReference>
<dbReference type="CDD" id="cd01306">
    <property type="entry name" value="PhnM"/>
    <property type="match status" value="1"/>
</dbReference>
<name>A0A061CS86_ECTOL</name>
<reference evidence="2" key="2">
    <citation type="submission" date="2022-09" db="EMBL/GenBank/DDBJ databases">
        <title>Intensive care unit water sources are persistently colonized with multi-drug resistant bacteria and are the site of extensive horizontal gene transfer of antibiotic resistance genes.</title>
        <authorList>
            <person name="Diorio-Toth L."/>
        </authorList>
    </citation>
    <scope>NUCLEOTIDE SEQUENCE</scope>
    <source>
        <strain evidence="3">GD03704</strain>
        <strain evidence="2">GD04000</strain>
    </source>
</reference>
<dbReference type="Gene3D" id="3.20.20.140">
    <property type="entry name" value="Metal-dependent hydrolases"/>
    <property type="match status" value="2"/>
</dbReference>
<dbReference type="Proteomes" id="UP001159292">
    <property type="component" value="Unassembled WGS sequence"/>
</dbReference>
<accession>A0A061CS86</accession>
<dbReference type="SUPFAM" id="SSF51338">
    <property type="entry name" value="Composite domain of metallo-dependent hydrolases"/>
    <property type="match status" value="1"/>
</dbReference>
<dbReference type="InterPro" id="IPR011059">
    <property type="entry name" value="Metal-dep_hydrolase_composite"/>
</dbReference>
<evidence type="ECO:0000313" key="4">
    <source>
        <dbReference type="EMBL" id="SUD59541.1"/>
    </source>
</evidence>
<dbReference type="InterPro" id="IPR051781">
    <property type="entry name" value="Metallo-dep_Hydrolase"/>
</dbReference>
<proteinExistence type="predicted"/>
<dbReference type="PIRSF" id="PIRSF038971">
    <property type="entry name" value="PhnM"/>
    <property type="match status" value="1"/>
</dbReference>
<dbReference type="InterPro" id="IPR032466">
    <property type="entry name" value="Metal_Hydrolase"/>
</dbReference>
<sequence>MSSEQILSNARIVTAEREFLGSLLLRDGLIAAVDEGASRLPQAQDLGGDYLLPGLVELHTDNLEKHMSPRPGVDWPSASAVLTHDAQIVAAGITTVFDALSIGDINPRGRRMQQLPAMIEAIAASEAAGQTRAEHRLHLRCELCHPDALTIYRDLVEHPLVALVSVMDHSPGQRQFAKVEKYREYYMGKYHLSPAEMEDFLQEQIANSRQYSDRQRRAIVEDCHARGISVASHDDATLAHVQESAGFGMAIAEFPTTLEAARASHEVGLKVLMGAPNVVRGGSHSGNIAAAELARHGVLDILSSDYYPASLLHAAWLLAGQDNDYDLPAAIATVSRAPARAAGMDDRGEIRVGLRADLVQAKAHGEQPVIQQVWRQARRVF</sequence>
<evidence type="ECO:0000313" key="2">
    <source>
        <dbReference type="EMBL" id="MDH0569023.1"/>
    </source>
</evidence>
<keyword evidence="2" id="KW-0378">Hydrolase</keyword>
<dbReference type="EC" id="3.6.1.63" evidence="2"/>
<dbReference type="NCBIfam" id="TIGR02318">
    <property type="entry name" value="phosphono_phnM"/>
    <property type="match status" value="1"/>
</dbReference>
<dbReference type="PANTHER" id="PTHR43135:SF3">
    <property type="entry name" value="ALPHA-D-RIBOSE 1-METHYLPHOSPHONATE 5-TRIPHOSPHATE DIPHOSPHATASE"/>
    <property type="match status" value="1"/>
</dbReference>
<protein>
    <submittedName>
        <fullName evidence="2">Alpha-D-ribose 1-methylphosphonate 5-triphosphate diphosphatase</fullName>
        <ecNumber evidence="2">3.6.1.63</ecNumber>
    </submittedName>
    <submittedName>
        <fullName evidence="4">Phosphonate metabolism protein PhnM</fullName>
    </submittedName>
</protein>
<dbReference type="Proteomes" id="UP000254084">
    <property type="component" value="Unassembled WGS sequence"/>
</dbReference>
<organism evidence="4 5">
    <name type="scientific">Ectopseudomonas oleovorans</name>
    <name type="common">Pseudomonas oleovorans</name>
    <dbReference type="NCBI Taxonomy" id="301"/>
    <lineage>
        <taxon>Bacteria</taxon>
        <taxon>Pseudomonadati</taxon>
        <taxon>Pseudomonadota</taxon>
        <taxon>Gammaproteobacteria</taxon>
        <taxon>Pseudomonadales</taxon>
        <taxon>Pseudomonadaceae</taxon>
        <taxon>Ectopseudomonas</taxon>
    </lineage>
</organism>
<dbReference type="InterPro" id="IPR013108">
    <property type="entry name" value="Amidohydro_3"/>
</dbReference>
<dbReference type="GeneID" id="300418695"/>
<dbReference type="SUPFAM" id="SSF51556">
    <property type="entry name" value="Metallo-dependent hydrolases"/>
    <property type="match status" value="1"/>
</dbReference>
<evidence type="ECO:0000313" key="5">
    <source>
        <dbReference type="Proteomes" id="UP000254084"/>
    </source>
</evidence>
<evidence type="ECO:0000259" key="1">
    <source>
        <dbReference type="Pfam" id="PF07969"/>
    </source>
</evidence>
<dbReference type="GO" id="GO:0016810">
    <property type="term" value="F:hydrolase activity, acting on carbon-nitrogen (but not peptide) bonds"/>
    <property type="evidence" value="ECO:0007669"/>
    <property type="project" value="InterPro"/>
</dbReference>
<dbReference type="EMBL" id="JAOCJE010000001">
    <property type="protein sequence ID" value="MDH1337739.1"/>
    <property type="molecule type" value="Genomic_DNA"/>
</dbReference>
<dbReference type="GO" id="GO:0019700">
    <property type="term" value="P:organic phosphonate catabolic process"/>
    <property type="evidence" value="ECO:0007669"/>
    <property type="project" value="InterPro"/>
</dbReference>
<dbReference type="InterPro" id="IPR012696">
    <property type="entry name" value="PhnM"/>
</dbReference>
<dbReference type="Proteomes" id="UP001161697">
    <property type="component" value="Unassembled WGS sequence"/>
</dbReference>
<dbReference type="EMBL" id="UGUW01000004">
    <property type="protein sequence ID" value="SUD59541.1"/>
    <property type="molecule type" value="Genomic_DNA"/>
</dbReference>
<feature type="domain" description="Amidohydrolase 3" evidence="1">
    <location>
        <begin position="193"/>
        <end position="359"/>
    </location>
</feature>
<dbReference type="AlphaFoldDB" id="A0A061CS86"/>